<comment type="cofactor">
    <cofactor evidence="1">
        <name>FAD</name>
        <dbReference type="ChEBI" id="CHEBI:57692"/>
    </cofactor>
</comment>
<dbReference type="Gene3D" id="3.40.462.20">
    <property type="match status" value="1"/>
</dbReference>
<dbReference type="PANTHER" id="PTHR42973:SF39">
    <property type="entry name" value="FAD-BINDING PCMH-TYPE DOMAIN-CONTAINING PROTEIN"/>
    <property type="match status" value="1"/>
</dbReference>
<reference evidence="7 8" key="1">
    <citation type="submission" date="2018-12" db="EMBL/GenBank/DDBJ databases">
        <title>Genome analysis provides insights into bioremediation potentialities of Halogeometricum borinquense strain N11.</title>
        <authorList>
            <person name="Najjari A."/>
            <person name="Youssef N."/>
            <person name="Fhoula I."/>
            <person name="Ben Dhia O."/>
            <person name="Mahjoubi M."/>
            <person name="Ouzari H.I."/>
            <person name="Cherif A."/>
        </authorList>
    </citation>
    <scope>NUCLEOTIDE SEQUENCE [LARGE SCALE GENOMIC DNA]</scope>
    <source>
        <strain evidence="7 8">N11</strain>
    </source>
</reference>
<keyword evidence="5" id="KW-0560">Oxidoreductase</keyword>
<dbReference type="Gene3D" id="3.30.465.10">
    <property type="match status" value="1"/>
</dbReference>
<keyword evidence="3" id="KW-0285">Flavoprotein</keyword>
<evidence type="ECO:0000256" key="5">
    <source>
        <dbReference type="ARBA" id="ARBA00023002"/>
    </source>
</evidence>
<dbReference type="Pfam" id="PF08031">
    <property type="entry name" value="BBE"/>
    <property type="match status" value="1"/>
</dbReference>
<dbReference type="PANTHER" id="PTHR42973">
    <property type="entry name" value="BINDING OXIDOREDUCTASE, PUTATIVE (AFU_ORTHOLOGUE AFUA_1G17690)-RELATED"/>
    <property type="match status" value="1"/>
</dbReference>
<dbReference type="PROSITE" id="PS51387">
    <property type="entry name" value="FAD_PCMH"/>
    <property type="match status" value="1"/>
</dbReference>
<keyword evidence="4" id="KW-0274">FAD</keyword>
<dbReference type="Pfam" id="PF01565">
    <property type="entry name" value="FAD_binding_4"/>
    <property type="match status" value="1"/>
</dbReference>
<sequence length="463" mass="50896">MSSTGPDIDEPAIEQLQDGLRGQLILPENPEYDDARAIYNAMIDKHPRLIAQCATVADVIAAVNFGREHDLATAVRGGGHNGPGLALVDSGLVIDLSEMTGIRVDPSAKTVRAEPGCTWGDVDHATHAFGLATPSGIISTTGIGGLTLGGGHGYLTRKHGLTIDNLVSADVVLADGRLVHASENEHPDLFWALRGGGGNFGVVTSFEYQLHPVETVVAGPLLWPLSELESTMRWYREWLPQAPEDVYAFYLVAEVPGEPFPEEIHGENVCGLMWCYLGSEDEAETVIQSARDVAEPLFEHIGAMPYPALQSLFDDLYPPGDQWYWKGDFVYELTDDAINEHRRFADVPTAKSTMHLYPVDGAVSRVDADETAWGYRDATWSMVIAGVDPDPTNAEAISEWAKDYWRAVHPHAADGSYVNFMMEEGKSRVQAAYRDNYERLQQVKAKYDPDNFFHINQNIEPAG</sequence>
<dbReference type="InterPro" id="IPR016167">
    <property type="entry name" value="FAD-bd_PCMH_sub1"/>
</dbReference>
<evidence type="ECO:0000256" key="2">
    <source>
        <dbReference type="ARBA" id="ARBA00005466"/>
    </source>
</evidence>
<evidence type="ECO:0000313" key="7">
    <source>
        <dbReference type="EMBL" id="RYJ08473.1"/>
    </source>
</evidence>
<dbReference type="InterPro" id="IPR016169">
    <property type="entry name" value="FAD-bd_PCMH_sub2"/>
</dbReference>
<evidence type="ECO:0000259" key="6">
    <source>
        <dbReference type="PROSITE" id="PS51387"/>
    </source>
</evidence>
<dbReference type="Gene3D" id="3.30.43.10">
    <property type="entry name" value="Uridine Diphospho-n-acetylenolpyruvylglucosamine Reductase, domain 2"/>
    <property type="match status" value="1"/>
</dbReference>
<evidence type="ECO:0000256" key="4">
    <source>
        <dbReference type="ARBA" id="ARBA00022827"/>
    </source>
</evidence>
<evidence type="ECO:0000256" key="1">
    <source>
        <dbReference type="ARBA" id="ARBA00001974"/>
    </source>
</evidence>
<dbReference type="SUPFAM" id="SSF56176">
    <property type="entry name" value="FAD-binding/transporter-associated domain-like"/>
    <property type="match status" value="1"/>
</dbReference>
<organism evidence="7 8">
    <name type="scientific">Halogeometricum borinquense</name>
    <dbReference type="NCBI Taxonomy" id="60847"/>
    <lineage>
        <taxon>Archaea</taxon>
        <taxon>Methanobacteriati</taxon>
        <taxon>Methanobacteriota</taxon>
        <taxon>Stenosarchaea group</taxon>
        <taxon>Halobacteria</taxon>
        <taxon>Halobacteriales</taxon>
        <taxon>Haloferacaceae</taxon>
        <taxon>Halogeometricum</taxon>
    </lineage>
</organism>
<comment type="similarity">
    <text evidence="2">Belongs to the oxygen-dependent FAD-linked oxidoreductase family.</text>
</comment>
<dbReference type="AlphaFoldDB" id="A0A482TBP5"/>
<dbReference type="Proteomes" id="UP000294028">
    <property type="component" value="Unassembled WGS sequence"/>
</dbReference>
<proteinExistence type="inferred from homology"/>
<comment type="caution">
    <text evidence="7">The sequence shown here is derived from an EMBL/GenBank/DDBJ whole genome shotgun (WGS) entry which is preliminary data.</text>
</comment>
<evidence type="ECO:0000313" key="8">
    <source>
        <dbReference type="Proteomes" id="UP000294028"/>
    </source>
</evidence>
<dbReference type="EMBL" id="RZHH01000003">
    <property type="protein sequence ID" value="RYJ08473.1"/>
    <property type="molecule type" value="Genomic_DNA"/>
</dbReference>
<dbReference type="GO" id="GO:0016491">
    <property type="term" value="F:oxidoreductase activity"/>
    <property type="evidence" value="ECO:0007669"/>
    <property type="project" value="UniProtKB-KW"/>
</dbReference>
<dbReference type="InterPro" id="IPR016166">
    <property type="entry name" value="FAD-bd_PCMH"/>
</dbReference>
<feature type="domain" description="FAD-binding PCMH-type" evidence="6">
    <location>
        <begin position="42"/>
        <end position="213"/>
    </location>
</feature>
<dbReference type="InterPro" id="IPR050416">
    <property type="entry name" value="FAD-linked_Oxidoreductase"/>
</dbReference>
<dbReference type="InterPro" id="IPR036318">
    <property type="entry name" value="FAD-bd_PCMH-like_sf"/>
</dbReference>
<dbReference type="InterPro" id="IPR012951">
    <property type="entry name" value="BBE"/>
</dbReference>
<gene>
    <name evidence="7" type="ORF">ELS19_18280</name>
</gene>
<dbReference type="GO" id="GO:0071949">
    <property type="term" value="F:FAD binding"/>
    <property type="evidence" value="ECO:0007669"/>
    <property type="project" value="InterPro"/>
</dbReference>
<dbReference type="RefSeq" id="WP_129786383.1">
    <property type="nucleotide sequence ID" value="NZ_RZHH01000003.1"/>
</dbReference>
<dbReference type="InterPro" id="IPR006094">
    <property type="entry name" value="Oxid_FAD_bind_N"/>
</dbReference>
<name>A0A482TBP5_9EURY</name>
<accession>A0A482TBP5</accession>
<protein>
    <submittedName>
        <fullName evidence="7">FAD-binding oxidoreductase</fullName>
    </submittedName>
</protein>
<evidence type="ECO:0000256" key="3">
    <source>
        <dbReference type="ARBA" id="ARBA00022630"/>
    </source>
</evidence>